<dbReference type="AlphaFoldDB" id="A0A482WZI1"/>
<evidence type="ECO:0000256" key="1">
    <source>
        <dbReference type="SAM" id="MobiDB-lite"/>
    </source>
</evidence>
<comment type="caution">
    <text evidence="2">The sequence shown here is derived from an EMBL/GenBank/DDBJ whole genome shotgun (WGS) entry which is preliminary data.</text>
</comment>
<feature type="region of interest" description="Disordered" evidence="1">
    <location>
        <begin position="34"/>
        <end position="64"/>
    </location>
</feature>
<dbReference type="EMBL" id="QKKF02021295">
    <property type="protein sequence ID" value="RZF38918.1"/>
    <property type="molecule type" value="Genomic_DNA"/>
</dbReference>
<sequence>MKVGVEWSEAALLQSPLATSFAFEFGIAEYHERHNSSGANNREVAQSSSNSSTVVPTIMKTSSM</sequence>
<dbReference type="Proteomes" id="UP000291343">
    <property type="component" value="Unassembled WGS sequence"/>
</dbReference>
<evidence type="ECO:0000313" key="2">
    <source>
        <dbReference type="EMBL" id="RZF38918.1"/>
    </source>
</evidence>
<proteinExistence type="predicted"/>
<reference evidence="2 3" key="1">
    <citation type="journal article" date="2017" name="Gigascience">
        <title>Genome sequence of the small brown planthopper, Laodelphax striatellus.</title>
        <authorList>
            <person name="Zhu J."/>
            <person name="Jiang F."/>
            <person name="Wang X."/>
            <person name="Yang P."/>
            <person name="Bao Y."/>
            <person name="Zhao W."/>
            <person name="Wang W."/>
            <person name="Lu H."/>
            <person name="Wang Q."/>
            <person name="Cui N."/>
            <person name="Li J."/>
            <person name="Chen X."/>
            <person name="Luo L."/>
            <person name="Yu J."/>
            <person name="Kang L."/>
            <person name="Cui F."/>
        </authorList>
    </citation>
    <scope>NUCLEOTIDE SEQUENCE [LARGE SCALE GENOMIC DNA]</scope>
    <source>
        <strain evidence="2">Lst14</strain>
    </source>
</reference>
<name>A0A482WZI1_LAOST</name>
<feature type="compositionally biased region" description="Polar residues" evidence="1">
    <location>
        <begin position="36"/>
        <end position="64"/>
    </location>
</feature>
<evidence type="ECO:0000313" key="3">
    <source>
        <dbReference type="Proteomes" id="UP000291343"/>
    </source>
</evidence>
<keyword evidence="3" id="KW-1185">Reference proteome</keyword>
<gene>
    <name evidence="2" type="ORF">LSTR_LSTR005165</name>
</gene>
<accession>A0A482WZI1</accession>
<dbReference type="InParanoid" id="A0A482WZI1"/>
<organism evidence="2 3">
    <name type="scientific">Laodelphax striatellus</name>
    <name type="common">Small brown planthopper</name>
    <name type="synonym">Delphax striatella</name>
    <dbReference type="NCBI Taxonomy" id="195883"/>
    <lineage>
        <taxon>Eukaryota</taxon>
        <taxon>Metazoa</taxon>
        <taxon>Ecdysozoa</taxon>
        <taxon>Arthropoda</taxon>
        <taxon>Hexapoda</taxon>
        <taxon>Insecta</taxon>
        <taxon>Pterygota</taxon>
        <taxon>Neoptera</taxon>
        <taxon>Paraneoptera</taxon>
        <taxon>Hemiptera</taxon>
        <taxon>Auchenorrhyncha</taxon>
        <taxon>Fulgoroidea</taxon>
        <taxon>Delphacidae</taxon>
        <taxon>Criomorphinae</taxon>
        <taxon>Laodelphax</taxon>
    </lineage>
</organism>
<protein>
    <submittedName>
        <fullName evidence="2">Uncharacterized protein</fullName>
    </submittedName>
</protein>